<keyword evidence="5 14" id="KW-0436">Ligase</keyword>
<proteinExistence type="inferred from homology"/>
<evidence type="ECO:0000259" key="13">
    <source>
        <dbReference type="PROSITE" id="PS50862"/>
    </source>
</evidence>
<dbReference type="GO" id="GO:0005524">
    <property type="term" value="F:ATP binding"/>
    <property type="evidence" value="ECO:0007669"/>
    <property type="project" value="UniProtKB-KW"/>
</dbReference>
<dbReference type="InterPro" id="IPR006195">
    <property type="entry name" value="aa-tRNA-synth_II"/>
</dbReference>
<dbReference type="Gene3D" id="2.40.50.140">
    <property type="entry name" value="Nucleic acid-binding proteins"/>
    <property type="match status" value="1"/>
</dbReference>
<evidence type="ECO:0000313" key="15">
    <source>
        <dbReference type="Proteomes" id="UP001296104"/>
    </source>
</evidence>
<evidence type="ECO:0000256" key="2">
    <source>
        <dbReference type="ARBA" id="ARBA00008226"/>
    </source>
</evidence>
<feature type="compositionally biased region" description="Basic and acidic residues" evidence="12">
    <location>
        <begin position="1"/>
        <end position="13"/>
    </location>
</feature>
<keyword evidence="9" id="KW-0030">Aminoacyl-tRNA synthetase</keyword>
<dbReference type="GO" id="GO:0006421">
    <property type="term" value="P:asparaginyl-tRNA aminoacylation"/>
    <property type="evidence" value="ECO:0007669"/>
    <property type="project" value="InterPro"/>
</dbReference>
<evidence type="ECO:0000313" key="14">
    <source>
        <dbReference type="EMBL" id="CAK4034309.1"/>
    </source>
</evidence>
<name>A0AAI8Z8B2_9PEZI</name>
<dbReference type="PANTHER" id="PTHR22594:SF16">
    <property type="entry name" value="ASPARAGINE--TRNA LIGASE, CYTOPLASMIC"/>
    <property type="match status" value="1"/>
</dbReference>
<dbReference type="InterPro" id="IPR048952">
    <property type="entry name" value="AsnRS_N"/>
</dbReference>
<keyword evidence="6" id="KW-0547">Nucleotide-binding</keyword>
<dbReference type="InterPro" id="IPR004365">
    <property type="entry name" value="NA-bd_OB_tRNA"/>
</dbReference>
<dbReference type="EC" id="6.1.1.22" evidence="3"/>
<dbReference type="Gene3D" id="3.30.1910.20">
    <property type="entry name" value="asparaginyl-tRNA synthetase, N-terminal domain"/>
    <property type="match status" value="1"/>
</dbReference>
<evidence type="ECO:0000256" key="5">
    <source>
        <dbReference type="ARBA" id="ARBA00022598"/>
    </source>
</evidence>
<dbReference type="Pfam" id="PF20917">
    <property type="entry name" value="AsnRS_N"/>
    <property type="match status" value="1"/>
</dbReference>
<comment type="caution">
    <text evidence="14">The sequence shown here is derived from an EMBL/GenBank/DDBJ whole genome shotgun (WGS) entry which is preliminary data.</text>
</comment>
<evidence type="ECO:0000256" key="7">
    <source>
        <dbReference type="ARBA" id="ARBA00022840"/>
    </source>
</evidence>
<dbReference type="PANTHER" id="PTHR22594">
    <property type="entry name" value="ASPARTYL/LYSYL-TRNA SYNTHETASE"/>
    <property type="match status" value="1"/>
</dbReference>
<dbReference type="GO" id="GO:0003676">
    <property type="term" value="F:nucleic acid binding"/>
    <property type="evidence" value="ECO:0007669"/>
    <property type="project" value="InterPro"/>
</dbReference>
<dbReference type="EMBL" id="CAVMBE010000111">
    <property type="protein sequence ID" value="CAK4034309.1"/>
    <property type="molecule type" value="Genomic_DNA"/>
</dbReference>
<dbReference type="GO" id="GO:0004816">
    <property type="term" value="F:asparagine-tRNA ligase activity"/>
    <property type="evidence" value="ECO:0007669"/>
    <property type="project" value="UniProtKB-EC"/>
</dbReference>
<feature type="domain" description="Aminoacyl-transfer RNA synthetases class-II family profile" evidence="13">
    <location>
        <begin position="276"/>
        <end position="569"/>
    </location>
</feature>
<dbReference type="NCBIfam" id="TIGR00457">
    <property type="entry name" value="asnS"/>
    <property type="match status" value="1"/>
</dbReference>
<keyword evidence="8" id="KW-0648">Protein biosynthesis</keyword>
<dbReference type="Proteomes" id="UP001296104">
    <property type="component" value="Unassembled WGS sequence"/>
</dbReference>
<dbReference type="CDD" id="cd04323">
    <property type="entry name" value="AsnRS_cyto_like_N"/>
    <property type="match status" value="1"/>
</dbReference>
<dbReference type="InterPro" id="IPR012340">
    <property type="entry name" value="NA-bd_OB-fold"/>
</dbReference>
<feature type="region of interest" description="Disordered" evidence="12">
    <location>
        <begin position="1"/>
        <end position="31"/>
    </location>
</feature>
<dbReference type="PRINTS" id="PR01042">
    <property type="entry name" value="TRNASYNTHASP"/>
</dbReference>
<dbReference type="AlphaFoldDB" id="A0AAI8Z8B2"/>
<reference evidence="14" key="1">
    <citation type="submission" date="2023-11" db="EMBL/GenBank/DDBJ databases">
        <authorList>
            <person name="Alioto T."/>
            <person name="Alioto T."/>
            <person name="Gomez Garrido J."/>
        </authorList>
    </citation>
    <scope>NUCLEOTIDE SEQUENCE</scope>
</reference>
<evidence type="ECO:0000256" key="12">
    <source>
        <dbReference type="SAM" id="MobiDB-lite"/>
    </source>
</evidence>
<dbReference type="SUPFAM" id="SSF55681">
    <property type="entry name" value="Class II aaRS and biotin synthetases"/>
    <property type="match status" value="1"/>
</dbReference>
<dbReference type="CDD" id="cd00776">
    <property type="entry name" value="AsxRS_core"/>
    <property type="match status" value="1"/>
</dbReference>
<evidence type="ECO:0000256" key="3">
    <source>
        <dbReference type="ARBA" id="ARBA00012816"/>
    </source>
</evidence>
<comment type="similarity">
    <text evidence="2">Belongs to the class-II aminoacyl-tRNA synthetase family.</text>
</comment>
<dbReference type="InterPro" id="IPR004522">
    <property type="entry name" value="Asn-tRNA-ligase"/>
</dbReference>
<evidence type="ECO:0000256" key="11">
    <source>
        <dbReference type="ARBA" id="ARBA00047844"/>
    </source>
</evidence>
<comment type="subcellular location">
    <subcellularLocation>
        <location evidence="1">Cytoplasm</location>
    </subcellularLocation>
</comment>
<dbReference type="InterPro" id="IPR002312">
    <property type="entry name" value="Asp/Asn-tRNA-synth_IIb"/>
</dbReference>
<organism evidence="14 15">
    <name type="scientific">Lecanosticta acicola</name>
    <dbReference type="NCBI Taxonomy" id="111012"/>
    <lineage>
        <taxon>Eukaryota</taxon>
        <taxon>Fungi</taxon>
        <taxon>Dikarya</taxon>
        <taxon>Ascomycota</taxon>
        <taxon>Pezizomycotina</taxon>
        <taxon>Dothideomycetes</taxon>
        <taxon>Dothideomycetidae</taxon>
        <taxon>Mycosphaerellales</taxon>
        <taxon>Mycosphaerellaceae</taxon>
        <taxon>Lecanosticta</taxon>
    </lineage>
</organism>
<comment type="catalytic activity">
    <reaction evidence="11">
        <text>tRNA(Asn) + L-asparagine + ATP = L-asparaginyl-tRNA(Asn) + AMP + diphosphate + H(+)</text>
        <dbReference type="Rhea" id="RHEA:11180"/>
        <dbReference type="Rhea" id="RHEA-COMP:9659"/>
        <dbReference type="Rhea" id="RHEA-COMP:9674"/>
        <dbReference type="ChEBI" id="CHEBI:15378"/>
        <dbReference type="ChEBI" id="CHEBI:30616"/>
        <dbReference type="ChEBI" id="CHEBI:33019"/>
        <dbReference type="ChEBI" id="CHEBI:58048"/>
        <dbReference type="ChEBI" id="CHEBI:78442"/>
        <dbReference type="ChEBI" id="CHEBI:78515"/>
        <dbReference type="ChEBI" id="CHEBI:456215"/>
        <dbReference type="EC" id="6.1.1.22"/>
    </reaction>
</comment>
<dbReference type="Pfam" id="PF00152">
    <property type="entry name" value="tRNA-synt_2"/>
    <property type="match status" value="1"/>
</dbReference>
<dbReference type="Gene3D" id="3.30.930.10">
    <property type="entry name" value="Bira Bifunctional Protein, Domain 2"/>
    <property type="match status" value="1"/>
</dbReference>
<dbReference type="SUPFAM" id="SSF50249">
    <property type="entry name" value="Nucleic acid-binding proteins"/>
    <property type="match status" value="1"/>
</dbReference>
<evidence type="ECO:0000256" key="4">
    <source>
        <dbReference type="ARBA" id="ARBA00022490"/>
    </source>
</evidence>
<dbReference type="InterPro" id="IPR004364">
    <property type="entry name" value="Aa-tRNA-synt_II"/>
</dbReference>
<protein>
    <recommendedName>
        <fullName evidence="3">asparagine--tRNA ligase</fullName>
        <ecNumber evidence="3">6.1.1.22</ecNumber>
    </recommendedName>
    <alternativeName>
        <fullName evidence="10">Asparaginyl-tRNA synthetase</fullName>
    </alternativeName>
</protein>
<dbReference type="Pfam" id="PF01336">
    <property type="entry name" value="tRNA_anti-codon"/>
    <property type="match status" value="1"/>
</dbReference>
<evidence type="ECO:0000256" key="10">
    <source>
        <dbReference type="ARBA" id="ARBA00029886"/>
    </source>
</evidence>
<keyword evidence="15" id="KW-1185">Reference proteome</keyword>
<sequence length="577" mass="65961">MADAEKKPIHVDEETGLDSSEADGSSEKPFRTLQYAYMQHEGQASYLTKKKEGDEEVATYKPAAKAAMKKVINYADAQKKKLGKEKELAIRQKQEEKERQRVFEEAKRIQLTEDKSLPKAVKIHLGEKRPEVVKLGSGERTKEVDYSSSDRGTRVRVMGRVHRFRQQKELLFVTLRDGHGYMQCVLTGDLAKTYDALTLTRETSMMITGEMWEVPPGAHAPDNRELHADYYEIVGKAPGGDDAITNVVQAKGDAQTLLDRRHLVLRGETSAAVMFVRDAVEHAFNVKYHELGYVKVSPPALVQTQVEGGSTLFGFNYYNEPAYLTQSSQLYLETAIPFAGNVYCIEKSFRAEKSLTRRHLSEYTHVEAELDFITFDDLLDHLEEIICGVLEIVLGNPRIAAMLQELNKDFKMPERPFKRMKYADAVEWLREHDIPNEEGQPHSFGDDIAEAAERRMTDIINRPIFLTHFPVEIKAFYMQKDREDPRVTESVDCLMPGVGEIVGGSMRMDNYDELMAAYQREGMDPSPYYWYTDQRRYGTSPHGGYGLGLERFLAWLCNQHTVRDTCLYPRYMGRCKP</sequence>
<evidence type="ECO:0000256" key="9">
    <source>
        <dbReference type="ARBA" id="ARBA00023146"/>
    </source>
</evidence>
<evidence type="ECO:0000256" key="8">
    <source>
        <dbReference type="ARBA" id="ARBA00022917"/>
    </source>
</evidence>
<dbReference type="PROSITE" id="PS50862">
    <property type="entry name" value="AA_TRNA_LIGASE_II"/>
    <property type="match status" value="1"/>
</dbReference>
<keyword evidence="4" id="KW-0963">Cytoplasm</keyword>
<keyword evidence="7" id="KW-0067">ATP-binding</keyword>
<evidence type="ECO:0000256" key="1">
    <source>
        <dbReference type="ARBA" id="ARBA00004496"/>
    </source>
</evidence>
<gene>
    <name evidence="14" type="ORF">LECACI_7A009467</name>
</gene>
<dbReference type="InterPro" id="IPR045864">
    <property type="entry name" value="aa-tRNA-synth_II/BPL/LPL"/>
</dbReference>
<accession>A0AAI8Z8B2</accession>
<dbReference type="GO" id="GO:0005737">
    <property type="term" value="C:cytoplasm"/>
    <property type="evidence" value="ECO:0007669"/>
    <property type="project" value="UniProtKB-SubCell"/>
</dbReference>
<evidence type="ECO:0000256" key="6">
    <source>
        <dbReference type="ARBA" id="ARBA00022741"/>
    </source>
</evidence>